<dbReference type="AlphaFoldDB" id="A0A834MJQ5"/>
<dbReference type="Proteomes" id="UP000625711">
    <property type="component" value="Unassembled WGS sequence"/>
</dbReference>
<gene>
    <name evidence="1" type="ORF">GWI33_012738</name>
</gene>
<protein>
    <submittedName>
        <fullName evidence="1">Uncharacterized protein</fullName>
    </submittedName>
</protein>
<reference evidence="1" key="1">
    <citation type="submission" date="2020-08" db="EMBL/GenBank/DDBJ databases">
        <title>Genome sequencing and assembly of the red palm weevil Rhynchophorus ferrugineus.</title>
        <authorList>
            <person name="Dias G.B."/>
            <person name="Bergman C.M."/>
            <person name="Manee M."/>
        </authorList>
    </citation>
    <scope>NUCLEOTIDE SEQUENCE</scope>
    <source>
        <strain evidence="1">AA-2017</strain>
        <tissue evidence="1">Whole larva</tissue>
    </source>
</reference>
<accession>A0A834MJQ5</accession>
<dbReference type="EMBL" id="JAACXV010000063">
    <property type="protein sequence ID" value="KAF7284956.1"/>
    <property type="molecule type" value="Genomic_DNA"/>
</dbReference>
<evidence type="ECO:0000313" key="1">
    <source>
        <dbReference type="EMBL" id="KAF7284956.1"/>
    </source>
</evidence>
<sequence length="81" mass="9529">MTDPKQNLKKSSRPSRYVKTPRILKDLNLRPIVSIRDIWYGKEVDKLVVSSVFGRDHCYHFGLSYALAGKQIRNKWENDHN</sequence>
<proteinExistence type="predicted"/>
<evidence type="ECO:0000313" key="2">
    <source>
        <dbReference type="Proteomes" id="UP000625711"/>
    </source>
</evidence>
<organism evidence="1 2">
    <name type="scientific">Rhynchophorus ferrugineus</name>
    <name type="common">Red palm weevil</name>
    <name type="synonym">Curculio ferrugineus</name>
    <dbReference type="NCBI Taxonomy" id="354439"/>
    <lineage>
        <taxon>Eukaryota</taxon>
        <taxon>Metazoa</taxon>
        <taxon>Ecdysozoa</taxon>
        <taxon>Arthropoda</taxon>
        <taxon>Hexapoda</taxon>
        <taxon>Insecta</taxon>
        <taxon>Pterygota</taxon>
        <taxon>Neoptera</taxon>
        <taxon>Endopterygota</taxon>
        <taxon>Coleoptera</taxon>
        <taxon>Polyphaga</taxon>
        <taxon>Cucujiformia</taxon>
        <taxon>Curculionidae</taxon>
        <taxon>Dryophthorinae</taxon>
        <taxon>Rhynchophorus</taxon>
    </lineage>
</organism>
<keyword evidence="2" id="KW-1185">Reference proteome</keyword>
<name>A0A834MJQ5_RHYFE</name>
<comment type="caution">
    <text evidence="1">The sequence shown here is derived from an EMBL/GenBank/DDBJ whole genome shotgun (WGS) entry which is preliminary data.</text>
</comment>